<gene>
    <name evidence="2" type="ORF">M0811_07723</name>
</gene>
<evidence type="ECO:0000313" key="3">
    <source>
        <dbReference type="Proteomes" id="UP001149090"/>
    </source>
</evidence>
<feature type="region of interest" description="Disordered" evidence="1">
    <location>
        <begin position="210"/>
        <end position="229"/>
    </location>
</feature>
<name>A0A9Q0LMB2_ANAIG</name>
<reference evidence="2" key="1">
    <citation type="submission" date="2022-10" db="EMBL/GenBank/DDBJ databases">
        <title>Novel sulphate-reducing endosymbionts in the free-living metamonad Anaeramoeba.</title>
        <authorList>
            <person name="Jerlstrom-Hultqvist J."/>
            <person name="Cepicka I."/>
            <person name="Gallot-Lavallee L."/>
            <person name="Salas-Leiva D."/>
            <person name="Curtis B.A."/>
            <person name="Zahonova K."/>
            <person name="Pipaliya S."/>
            <person name="Dacks J."/>
            <person name="Roger A.J."/>
        </authorList>
    </citation>
    <scope>NUCLEOTIDE SEQUENCE</scope>
    <source>
        <strain evidence="2">BMAN</strain>
    </source>
</reference>
<dbReference type="OrthoDB" id="2020926at2759"/>
<feature type="region of interest" description="Disordered" evidence="1">
    <location>
        <begin position="1"/>
        <end position="20"/>
    </location>
</feature>
<comment type="caution">
    <text evidence="2">The sequence shown here is derived from an EMBL/GenBank/DDBJ whole genome shotgun (WGS) entry which is preliminary data.</text>
</comment>
<dbReference type="Proteomes" id="UP001149090">
    <property type="component" value="Unassembled WGS sequence"/>
</dbReference>
<organism evidence="2 3">
    <name type="scientific">Anaeramoeba ignava</name>
    <name type="common">Anaerobic marine amoeba</name>
    <dbReference type="NCBI Taxonomy" id="1746090"/>
    <lineage>
        <taxon>Eukaryota</taxon>
        <taxon>Metamonada</taxon>
        <taxon>Anaeramoebidae</taxon>
        <taxon>Anaeramoeba</taxon>
    </lineage>
</organism>
<feature type="compositionally biased region" description="Polar residues" evidence="1">
    <location>
        <begin position="1"/>
        <end position="13"/>
    </location>
</feature>
<proteinExistence type="predicted"/>
<accession>A0A9Q0LMB2</accession>
<evidence type="ECO:0000313" key="2">
    <source>
        <dbReference type="EMBL" id="KAJ5075019.1"/>
    </source>
</evidence>
<sequence length="398" mass="46457">METSINNQIQKNLNDPLPNQYFQNEKQNEIEQKQKEAGQIIANSLQQIIEQSNDFSPQNQSLFQNQNDQHPPTPPNYDLLKVNDLLLLHGFSSIPKDNFEEQSKNILIQKILSILKSLENLKSKNQNLINQNNYLSIEVGLLKEGNQKYSEEYQKLRTRNQELEDIIYSLKNENSLLCEKLESFDPQKSNQNQNENQNENENQIQNQNQNQNKNQNKNQNQNQKSKSSQIIHLQSELKSLINEQQLIEKKLTKTFQNLQDSLPKIQNKVENENQFENEKILDSISSKLGISDYSIIESKIDEILTQKSKPNHSYSSKLSFSNFEQSYSSNQIINHLKNLFKIGSDCDIIPKINQLFLETQQADNQIYQLQKILDLGTDSSFDDCLMKLYDIIYNYKFN</sequence>
<evidence type="ECO:0000256" key="1">
    <source>
        <dbReference type="SAM" id="MobiDB-lite"/>
    </source>
</evidence>
<protein>
    <submittedName>
        <fullName evidence="2">Ring finger protein-related</fullName>
    </submittedName>
</protein>
<dbReference type="EMBL" id="JAPDFW010000067">
    <property type="protein sequence ID" value="KAJ5075019.1"/>
    <property type="molecule type" value="Genomic_DNA"/>
</dbReference>
<dbReference type="AlphaFoldDB" id="A0A9Q0LMB2"/>
<dbReference type="Gene3D" id="1.20.5.340">
    <property type="match status" value="1"/>
</dbReference>
<keyword evidence="3" id="KW-1185">Reference proteome</keyword>